<dbReference type="Proteomes" id="UP000256345">
    <property type="component" value="Unassembled WGS sequence"/>
</dbReference>
<evidence type="ECO:0000313" key="4">
    <source>
        <dbReference type="Proteomes" id="UP000035579"/>
    </source>
</evidence>
<dbReference type="Proteomes" id="UP000035579">
    <property type="component" value="Chromosome"/>
</dbReference>
<evidence type="ECO:0000313" key="5">
    <source>
        <dbReference type="Proteomes" id="UP000256345"/>
    </source>
</evidence>
<dbReference type="RefSeq" id="WP_047854044.1">
    <property type="nucleotide sequence ID" value="NZ_CP011509.1"/>
</dbReference>
<keyword evidence="5" id="KW-1185">Reference proteome</keyword>
<protein>
    <submittedName>
        <fullName evidence="2">Uncharacterized protein</fullName>
    </submittedName>
</protein>
<proteinExistence type="predicted"/>
<feature type="compositionally biased region" description="Pro residues" evidence="1">
    <location>
        <begin position="128"/>
        <end position="138"/>
    </location>
</feature>
<feature type="region of interest" description="Disordered" evidence="1">
    <location>
        <begin position="123"/>
        <end position="142"/>
    </location>
</feature>
<dbReference type="EMBL" id="CP011509">
    <property type="protein sequence ID" value="AKI98772.1"/>
    <property type="molecule type" value="Genomic_DNA"/>
</dbReference>
<reference evidence="3 5" key="2">
    <citation type="submission" date="2018-08" db="EMBL/GenBank/DDBJ databases">
        <title>Genomic Encyclopedia of Archaeal and Bacterial Type Strains, Phase II (KMG-II): from individual species to whole genera.</title>
        <authorList>
            <person name="Goeker M."/>
        </authorList>
    </citation>
    <scope>NUCLEOTIDE SEQUENCE [LARGE SCALE GENOMIC DNA]</scope>
    <source>
        <strain evidence="3 5">DSM 2261</strain>
    </source>
</reference>
<name>A0AAC8Q0L4_9BACT</name>
<evidence type="ECO:0000256" key="1">
    <source>
        <dbReference type="SAM" id="MobiDB-lite"/>
    </source>
</evidence>
<dbReference type="AlphaFoldDB" id="A0AAC8Q0L4"/>
<reference evidence="2 4" key="1">
    <citation type="submission" date="2015-05" db="EMBL/GenBank/DDBJ databases">
        <title>Genome assembly of Archangium gephyra DSM 2261.</title>
        <authorList>
            <person name="Sharma G."/>
            <person name="Subramanian S."/>
        </authorList>
    </citation>
    <scope>NUCLEOTIDE SEQUENCE [LARGE SCALE GENOMIC DNA]</scope>
    <source>
        <strain evidence="2 4">DSM 2261</strain>
    </source>
</reference>
<dbReference type="EMBL" id="QUMU01000006">
    <property type="protein sequence ID" value="REG30692.1"/>
    <property type="molecule type" value="Genomic_DNA"/>
</dbReference>
<organism evidence="2 4">
    <name type="scientific">Archangium gephyra</name>
    <dbReference type="NCBI Taxonomy" id="48"/>
    <lineage>
        <taxon>Bacteria</taxon>
        <taxon>Pseudomonadati</taxon>
        <taxon>Myxococcota</taxon>
        <taxon>Myxococcia</taxon>
        <taxon>Myxococcales</taxon>
        <taxon>Cystobacterineae</taxon>
        <taxon>Archangiaceae</taxon>
        <taxon>Archangium</taxon>
    </lineage>
</organism>
<dbReference type="KEGG" id="age:AA314_00399"/>
<evidence type="ECO:0000313" key="2">
    <source>
        <dbReference type="EMBL" id="AKI98772.1"/>
    </source>
</evidence>
<evidence type="ECO:0000313" key="3">
    <source>
        <dbReference type="EMBL" id="REG30692.1"/>
    </source>
</evidence>
<gene>
    <name evidence="2" type="ORF">AA314_00399</name>
    <name evidence="3" type="ORF">ATI61_106161</name>
</gene>
<accession>A0AAC8Q0L4</accession>
<sequence length="314" mass="33281">MDALSRCAVMLWLVGSGPVLAGPRPESRWGLRWNAEVECLQAGPLARAVEERLGRTVFGPEPELLVDGVLERGRPSGWRARLPRVDARGTVLGRREVSPREEACPAIERRLLWVRALEPSAALAGPPAAEPPPEPPVEPASEPSRLAFTAAVTGAVGTGFGLVPGVAGTLWSAPGTWNWLVRMTLSPYESYTKDGSLLSLVRVGGETGVCSKAVGQGPWRLSGCGTAGFTLVFAYSQGDEQGRLELLPRGDVGGRARLERILAGNMSLHVGLGVGYGWLRPTVRLLEPDGTVEDVRLGGPVQASLDLGMTFAGP</sequence>